<proteinExistence type="predicted"/>
<dbReference type="Proteomes" id="UP001163046">
    <property type="component" value="Unassembled WGS sequence"/>
</dbReference>
<comment type="caution">
    <text evidence="1">The sequence shown here is derived from an EMBL/GenBank/DDBJ whole genome shotgun (WGS) entry which is preliminary data.</text>
</comment>
<accession>A0A9W9ZWH2</accession>
<keyword evidence="2" id="KW-1185">Reference proteome</keyword>
<gene>
    <name evidence="1" type="ORF">OS493_004240</name>
</gene>
<dbReference type="AlphaFoldDB" id="A0A9W9ZWH2"/>
<reference evidence="1" key="1">
    <citation type="submission" date="2023-01" db="EMBL/GenBank/DDBJ databases">
        <title>Genome assembly of the deep-sea coral Lophelia pertusa.</title>
        <authorList>
            <person name="Herrera S."/>
            <person name="Cordes E."/>
        </authorList>
    </citation>
    <scope>NUCLEOTIDE SEQUENCE</scope>
    <source>
        <strain evidence="1">USNM1676648</strain>
        <tissue evidence="1">Polyp</tissue>
    </source>
</reference>
<name>A0A9W9ZWH2_9CNID</name>
<evidence type="ECO:0000313" key="2">
    <source>
        <dbReference type="Proteomes" id="UP001163046"/>
    </source>
</evidence>
<dbReference type="EMBL" id="MU825874">
    <property type="protein sequence ID" value="KAJ7387264.1"/>
    <property type="molecule type" value="Genomic_DNA"/>
</dbReference>
<protein>
    <submittedName>
        <fullName evidence="1">Uncharacterized protein</fullName>
    </submittedName>
</protein>
<organism evidence="1 2">
    <name type="scientific">Desmophyllum pertusum</name>
    <dbReference type="NCBI Taxonomy" id="174260"/>
    <lineage>
        <taxon>Eukaryota</taxon>
        <taxon>Metazoa</taxon>
        <taxon>Cnidaria</taxon>
        <taxon>Anthozoa</taxon>
        <taxon>Hexacorallia</taxon>
        <taxon>Scleractinia</taxon>
        <taxon>Caryophylliina</taxon>
        <taxon>Caryophylliidae</taxon>
        <taxon>Desmophyllum</taxon>
    </lineage>
</organism>
<evidence type="ECO:0000313" key="1">
    <source>
        <dbReference type="EMBL" id="KAJ7387264.1"/>
    </source>
</evidence>
<sequence length="121" mass="14348">MDSQRAWEQYTFWFSYHLNHVHFQRKDRHVHRRPWPHCDECTNALDRTKFDDKTGRFGLRSKYTRESATKMILPSHSFSCNLYPTSKILEKQNALTNVSEILLLTFDASNTQVTQLYVHGA</sequence>